<dbReference type="GO" id="GO:0004663">
    <property type="term" value="F:Rab geranylgeranyltransferase activity"/>
    <property type="evidence" value="ECO:0007669"/>
    <property type="project" value="UniProtKB-EC"/>
</dbReference>
<evidence type="ECO:0000256" key="5">
    <source>
        <dbReference type="ARBA" id="ARBA00011355"/>
    </source>
</evidence>
<keyword evidence="8" id="KW-0637">Prenyltransferase</keyword>
<evidence type="ECO:0000256" key="21">
    <source>
        <dbReference type="ARBA" id="ARBA00047658"/>
    </source>
</evidence>
<dbReference type="SUPFAM" id="SSF48239">
    <property type="entry name" value="Terpenoid cyclases/Protein prenyltransferases"/>
    <property type="match status" value="1"/>
</dbReference>
<dbReference type="InterPro" id="IPR008183">
    <property type="entry name" value="Aldose_1/G6P_1-epimerase"/>
</dbReference>
<evidence type="ECO:0000256" key="6">
    <source>
        <dbReference type="ARBA" id="ARBA00012656"/>
    </source>
</evidence>
<reference evidence="23" key="1">
    <citation type="submission" date="2019-07" db="EMBL/GenBank/DDBJ databases">
        <title>Annotation for the trematode Paragonimus miyazaki's.</title>
        <authorList>
            <person name="Choi Y.-J."/>
        </authorList>
    </citation>
    <scope>NUCLEOTIDE SEQUENCE</scope>
    <source>
        <strain evidence="23">Japan</strain>
    </source>
</reference>
<evidence type="ECO:0000256" key="20">
    <source>
        <dbReference type="ARBA" id="ARBA00045743"/>
    </source>
</evidence>
<evidence type="ECO:0000256" key="8">
    <source>
        <dbReference type="ARBA" id="ARBA00022602"/>
    </source>
</evidence>
<name>A0A8S9YE44_9TREM</name>
<evidence type="ECO:0000256" key="19">
    <source>
        <dbReference type="ARBA" id="ARBA00032766"/>
    </source>
</evidence>
<evidence type="ECO:0000259" key="22">
    <source>
        <dbReference type="Pfam" id="PF00432"/>
    </source>
</evidence>
<dbReference type="GO" id="GO:0046872">
    <property type="term" value="F:metal ion binding"/>
    <property type="evidence" value="ECO:0007669"/>
    <property type="project" value="UniProtKB-KW"/>
</dbReference>
<evidence type="ECO:0000256" key="16">
    <source>
        <dbReference type="ARBA" id="ARBA00031218"/>
    </source>
</evidence>
<evidence type="ECO:0000256" key="11">
    <source>
        <dbReference type="ARBA" id="ARBA00022737"/>
    </source>
</evidence>
<comment type="pathway">
    <text evidence="3">Carbohydrate metabolism; galactose metabolism.</text>
</comment>
<evidence type="ECO:0000256" key="13">
    <source>
        <dbReference type="ARBA" id="ARBA00023235"/>
    </source>
</evidence>
<evidence type="ECO:0000256" key="7">
    <source>
        <dbReference type="ARBA" id="ARBA00021023"/>
    </source>
</evidence>
<keyword evidence="9" id="KW-0808">Transferase</keyword>
<dbReference type="GO" id="GO:0005968">
    <property type="term" value="C:Rab-protein geranylgeranyltransferase complex"/>
    <property type="evidence" value="ECO:0007669"/>
    <property type="project" value="TreeGrafter"/>
</dbReference>
<dbReference type="FunFam" id="1.50.10.20:FF:000012">
    <property type="entry name" value="Geranylgeranyl transferase type-2 subunit beta"/>
    <property type="match status" value="1"/>
</dbReference>
<dbReference type="InterPro" id="IPR008930">
    <property type="entry name" value="Terpenoid_cyclase/PrenylTrfase"/>
</dbReference>
<dbReference type="InterPro" id="IPR026873">
    <property type="entry name" value="Ptb1"/>
</dbReference>
<dbReference type="SUPFAM" id="SSF74650">
    <property type="entry name" value="Galactose mutarotase-like"/>
    <property type="match status" value="1"/>
</dbReference>
<dbReference type="Gene3D" id="1.50.10.20">
    <property type="match status" value="1"/>
</dbReference>
<evidence type="ECO:0000256" key="9">
    <source>
        <dbReference type="ARBA" id="ARBA00022679"/>
    </source>
</evidence>
<evidence type="ECO:0000256" key="3">
    <source>
        <dbReference type="ARBA" id="ARBA00004947"/>
    </source>
</evidence>
<evidence type="ECO:0000256" key="18">
    <source>
        <dbReference type="ARBA" id="ARBA00032729"/>
    </source>
</evidence>
<keyword evidence="13" id="KW-0413">Isomerase</keyword>
<evidence type="ECO:0000313" key="24">
    <source>
        <dbReference type="Proteomes" id="UP000822476"/>
    </source>
</evidence>
<dbReference type="Pfam" id="PF01263">
    <property type="entry name" value="Aldose_epim"/>
    <property type="match status" value="1"/>
</dbReference>
<gene>
    <name evidence="23" type="ORF">EG68_06247</name>
</gene>
<dbReference type="OrthoDB" id="5428259at2759"/>
<comment type="similarity">
    <text evidence="4">Belongs to the protein prenyltransferase subunit beta family.</text>
</comment>
<dbReference type="Pfam" id="PF00432">
    <property type="entry name" value="Prenyltrans"/>
    <property type="match status" value="1"/>
</dbReference>
<dbReference type="Proteomes" id="UP000822476">
    <property type="component" value="Unassembled WGS sequence"/>
</dbReference>
<comment type="catalytic activity">
    <reaction evidence="21">
        <text>geranylgeranyl diphosphate + L-cysteinyl-[protein] = S-geranylgeranyl-L-cysteinyl-[protein] + diphosphate</text>
        <dbReference type="Rhea" id="RHEA:21240"/>
        <dbReference type="Rhea" id="RHEA-COMP:10131"/>
        <dbReference type="Rhea" id="RHEA-COMP:11537"/>
        <dbReference type="ChEBI" id="CHEBI:29950"/>
        <dbReference type="ChEBI" id="CHEBI:33019"/>
        <dbReference type="ChEBI" id="CHEBI:57533"/>
        <dbReference type="ChEBI" id="CHEBI:86021"/>
        <dbReference type="EC" id="2.5.1.60"/>
    </reaction>
</comment>
<dbReference type="InterPro" id="IPR014718">
    <property type="entry name" value="GH-type_carb-bd"/>
</dbReference>
<evidence type="ECO:0000256" key="2">
    <source>
        <dbReference type="ARBA" id="ARBA00001947"/>
    </source>
</evidence>
<comment type="subunit">
    <text evidence="5">Heterodimer of an alpha and a beta subunit.</text>
</comment>
<evidence type="ECO:0000256" key="17">
    <source>
        <dbReference type="ARBA" id="ARBA00032712"/>
    </source>
</evidence>
<keyword evidence="11" id="KW-0677">Repeat</keyword>
<evidence type="ECO:0000256" key="1">
    <source>
        <dbReference type="ARBA" id="ARBA00001712"/>
    </source>
</evidence>
<dbReference type="AlphaFoldDB" id="A0A8S9YE44"/>
<protein>
    <recommendedName>
        <fullName evidence="7">Galactose mutarotase</fullName>
        <ecNumber evidence="6">2.5.1.60</ecNumber>
    </recommendedName>
    <alternativeName>
        <fullName evidence="18">Aldose 1-epimerase</fullName>
    </alternativeName>
    <alternativeName>
        <fullName evidence="15">Geranylgeranyl transferase type II subunit beta</fullName>
    </alternativeName>
    <alternativeName>
        <fullName evidence="17">Rab geranyl-geranyltransferase subunit beta</fullName>
    </alternativeName>
    <alternativeName>
        <fullName evidence="16">Rab geranylgeranyltransferase subunit beta</fullName>
    </alternativeName>
    <alternativeName>
        <fullName evidence="19">Type II protein geranyl-geranyltransferase subunit beta</fullName>
    </alternativeName>
</protein>
<dbReference type="GO" id="GO:0005975">
    <property type="term" value="P:carbohydrate metabolic process"/>
    <property type="evidence" value="ECO:0007669"/>
    <property type="project" value="InterPro"/>
</dbReference>
<sequence length="730" mass="79780">MAHPIVDTILEETMPKELYVKRHTEFLSAYEKKDDCTLDFLKLSGIFWTLTALDLLGELHLIDQDAVIKLVLSCQQSDGGFSPAPSHDSHLLSTLSGIQILALFDRIDLLDKNAAQPDGSFYGDQWGEIDTRFSFCAIASLHLLGQLDECVSSGRLNKEACATYLERCQNLDGGFGTKPGSESHAGQAYCVVGTLAILQELRRLDLERAAWWLAERQLPSGGINGRPEKKPDVCYSWWALATLTILGKIAWINDRNLIRFILAAQDPETGGIADRPGDVPDPFHTLFGLAGLSLIAQANSEFSLRNNDVAKNGDYSGKECSMEDDHVSNALWVAKTRLKPINPAGMEPSSAGAHLIRTESFGKTSKGEPIQLITINTEEIPSIGERAYVQVCTLGAAVVACCIPGRDANGKLTMMDVALGYKDVSSYEHNPAYLGVIVGRVAGRVQNGQFKQPETGEIVHLTRNSHGTHCVHGGSNGLSRVIWGIVQTTDCSVTLRHVSVHGAEGFPGTLSVEVEYSFLRTTVQTVELRIHYQAKLATSPATFCPISLTNHTHWNLAGHSAGPSELIKHEVYINADKYVGLNPSSLVPTGRLIQIQPGTAPDLRKLRPIASGLHVLGDDRNPGYDLYYVFSDSNTIEPSVMVYHRDSGIRMCMLTDQPGVQFYTGHYLDPAVDPAGKHGKMYEPSSGLCLEAQGFPDACNQPTFPAVFVHSGGEPYTQNTAYRFELCDRL</sequence>
<dbReference type="EC" id="2.5.1.60" evidence="6"/>
<keyword evidence="10" id="KW-0479">Metal-binding</keyword>
<accession>A0A8S9YE44</accession>
<proteinExistence type="inferred from homology"/>
<evidence type="ECO:0000313" key="23">
    <source>
        <dbReference type="EMBL" id="KAF7232687.1"/>
    </source>
</evidence>
<dbReference type="GO" id="GO:0030246">
    <property type="term" value="F:carbohydrate binding"/>
    <property type="evidence" value="ECO:0007669"/>
    <property type="project" value="InterPro"/>
</dbReference>
<dbReference type="CDD" id="cd09019">
    <property type="entry name" value="galactose_mutarotase_like"/>
    <property type="match status" value="1"/>
</dbReference>
<dbReference type="EMBL" id="JTDE01021626">
    <property type="protein sequence ID" value="KAF7232687.1"/>
    <property type="molecule type" value="Genomic_DNA"/>
</dbReference>
<evidence type="ECO:0000256" key="14">
    <source>
        <dbReference type="ARBA" id="ARBA00023277"/>
    </source>
</evidence>
<dbReference type="GO" id="GO:0004034">
    <property type="term" value="F:aldose 1-epimerase activity"/>
    <property type="evidence" value="ECO:0007669"/>
    <property type="project" value="UniProtKB-EC"/>
</dbReference>
<comment type="cofactor">
    <cofactor evidence="2">
        <name>Zn(2+)</name>
        <dbReference type="ChEBI" id="CHEBI:29105"/>
    </cofactor>
</comment>
<feature type="domain" description="Prenyltransferase alpha-alpha toroid" evidence="22">
    <location>
        <begin position="19"/>
        <end position="308"/>
    </location>
</feature>
<dbReference type="InterPro" id="IPR001330">
    <property type="entry name" value="Prenyltrans"/>
</dbReference>
<dbReference type="InterPro" id="IPR047215">
    <property type="entry name" value="Galactose_mutarotase-like"/>
</dbReference>
<organism evidence="23 24">
    <name type="scientific">Paragonimus skrjabini miyazakii</name>
    <dbReference type="NCBI Taxonomy" id="59628"/>
    <lineage>
        <taxon>Eukaryota</taxon>
        <taxon>Metazoa</taxon>
        <taxon>Spiralia</taxon>
        <taxon>Lophotrochozoa</taxon>
        <taxon>Platyhelminthes</taxon>
        <taxon>Trematoda</taxon>
        <taxon>Digenea</taxon>
        <taxon>Plagiorchiida</taxon>
        <taxon>Troglotremata</taxon>
        <taxon>Troglotrematidae</taxon>
        <taxon>Paragonimus</taxon>
    </lineage>
</organism>
<comment type="catalytic activity">
    <reaction evidence="1">
        <text>alpha-D-galactose = beta-D-galactose</text>
        <dbReference type="Rhea" id="RHEA:28675"/>
        <dbReference type="ChEBI" id="CHEBI:27667"/>
        <dbReference type="ChEBI" id="CHEBI:28061"/>
        <dbReference type="EC" id="5.1.3.3"/>
    </reaction>
    <physiologicalReaction direction="right-to-left" evidence="1">
        <dbReference type="Rhea" id="RHEA:28677"/>
    </physiologicalReaction>
</comment>
<dbReference type="PANTHER" id="PTHR11774:SF11">
    <property type="entry name" value="GERANYLGERANYL TRANSFERASE TYPE-2 SUBUNIT BETA"/>
    <property type="match status" value="1"/>
</dbReference>
<keyword evidence="24" id="KW-1185">Reference proteome</keyword>
<keyword evidence="14" id="KW-0119">Carbohydrate metabolism</keyword>
<dbReference type="PANTHER" id="PTHR11774">
    <property type="entry name" value="GERANYLGERANYL TRANSFERASE TYPE BETA SUBUNIT"/>
    <property type="match status" value="1"/>
</dbReference>
<dbReference type="Gene3D" id="2.70.98.10">
    <property type="match status" value="1"/>
</dbReference>
<dbReference type="GO" id="GO:0072657">
    <property type="term" value="P:protein localization to membrane"/>
    <property type="evidence" value="ECO:0007669"/>
    <property type="project" value="UniProtKB-ARBA"/>
</dbReference>
<evidence type="ECO:0000256" key="10">
    <source>
        <dbReference type="ARBA" id="ARBA00022723"/>
    </source>
</evidence>
<evidence type="ECO:0000256" key="15">
    <source>
        <dbReference type="ARBA" id="ARBA00030816"/>
    </source>
</evidence>
<dbReference type="InterPro" id="IPR045089">
    <property type="entry name" value="PGGT1B-like"/>
</dbReference>
<keyword evidence="12" id="KW-0862">Zinc</keyword>
<dbReference type="CDD" id="cd02894">
    <property type="entry name" value="GGTase-II"/>
    <property type="match status" value="1"/>
</dbReference>
<comment type="caution">
    <text evidence="23">The sequence shown here is derived from an EMBL/GenBank/DDBJ whole genome shotgun (WGS) entry which is preliminary data.</text>
</comment>
<evidence type="ECO:0000256" key="4">
    <source>
        <dbReference type="ARBA" id="ARBA00010497"/>
    </source>
</evidence>
<evidence type="ECO:0000256" key="12">
    <source>
        <dbReference type="ARBA" id="ARBA00022833"/>
    </source>
</evidence>
<dbReference type="InterPro" id="IPR011013">
    <property type="entry name" value="Gal_mutarotase_sf_dom"/>
</dbReference>
<comment type="function">
    <text evidence="20">Mutarotase that catalyzes the interconversion of beta-D-galactose and alpha-D-galactose during galactose metabolism. Beta-D-galactose is metabolized in the liver into glucose 1-phosphate, the primary metabolic fuel, by the action of four enzymes that constitute the Leloir pathway: GALM, GALK1 (galactokinase), GALT (galactose-1-phosphate uridylyltransferase) and GALE (UDP-galactose-4'-epimerase). Involved in the maintenance of the equilibrium between the beta- and alpha-anomers of galactose, therefore ensuring a sufficient supply of the alpha-anomer for GALK1. Also active on D-glucose although shows a preference for galactose over glucose.</text>
</comment>